<feature type="region of interest" description="Disordered" evidence="3">
    <location>
        <begin position="276"/>
        <end position="297"/>
    </location>
</feature>
<accession>A0ABY8VEJ3</accession>
<dbReference type="CDD" id="cd07989">
    <property type="entry name" value="LPLAT_AGPAT-like"/>
    <property type="match status" value="1"/>
</dbReference>
<evidence type="ECO:0000256" key="2">
    <source>
        <dbReference type="ARBA" id="ARBA00023315"/>
    </source>
</evidence>
<keyword evidence="1" id="KW-0808">Transferase</keyword>
<dbReference type="InterPro" id="IPR002123">
    <property type="entry name" value="Plipid/glycerol_acylTrfase"/>
</dbReference>
<reference evidence="5 6" key="1">
    <citation type="submission" date="2023-05" db="EMBL/GenBank/DDBJ databases">
        <title>Corynebacterium suedekumii sp. nov. and Corynebacterium breve sp. nov. isolated from raw cow's milk.</title>
        <authorList>
            <person name="Baer M.K."/>
            <person name="Mehl L."/>
            <person name="Hellmuth R."/>
            <person name="Marke G."/>
            <person name="Lipski A."/>
        </authorList>
    </citation>
    <scope>NUCLEOTIDE SEQUENCE [LARGE SCALE GENOMIC DNA]</scope>
    <source>
        <strain evidence="5 6">R4</strain>
    </source>
</reference>
<name>A0ABY8VEJ3_9CORY</name>
<keyword evidence="6" id="KW-1185">Reference proteome</keyword>
<dbReference type="Proteomes" id="UP001225598">
    <property type="component" value="Chromosome"/>
</dbReference>
<dbReference type="RefSeq" id="WP_284824669.1">
    <property type="nucleotide sequence ID" value="NZ_CP126969.1"/>
</dbReference>
<evidence type="ECO:0000313" key="5">
    <source>
        <dbReference type="EMBL" id="WIM67522.1"/>
    </source>
</evidence>
<keyword evidence="2 5" id="KW-0012">Acyltransferase</keyword>
<dbReference type="GO" id="GO:0016746">
    <property type="term" value="F:acyltransferase activity"/>
    <property type="evidence" value="ECO:0007669"/>
    <property type="project" value="UniProtKB-KW"/>
</dbReference>
<sequence>MEYRIAAGQFQVPADLEEFPLHPTESKERFYQWVIGRLKGLLRLQKVQVTCYGAEHIPAESGAIIAMNHTGYYDFMFGEVAPHIRGKRLLRFMAKREVFDVPVLGNIMNSMWHIPVDRSAGGSSVDAAVERIYRGQLVGIFPEATISRSFELANFKNGAARIAQQADAPLIPMVTWGSQRFWTKGREKELGRNGYPVIIRLGEPVDTTGTSDEVIARLKAAMQVLLDDVRAEYNERFGPFEPGMDWMPASMGGTAPTLEEADDINRRVKAEKIEKKKAKEARKINRRADRALKKDVT</sequence>
<organism evidence="5 6">
    <name type="scientific">Corynebacterium breve</name>
    <dbReference type="NCBI Taxonomy" id="3049799"/>
    <lineage>
        <taxon>Bacteria</taxon>
        <taxon>Bacillati</taxon>
        <taxon>Actinomycetota</taxon>
        <taxon>Actinomycetes</taxon>
        <taxon>Mycobacteriales</taxon>
        <taxon>Corynebacteriaceae</taxon>
        <taxon>Corynebacterium</taxon>
    </lineage>
</organism>
<evidence type="ECO:0000256" key="3">
    <source>
        <dbReference type="SAM" id="MobiDB-lite"/>
    </source>
</evidence>
<proteinExistence type="predicted"/>
<dbReference type="Pfam" id="PF01553">
    <property type="entry name" value="Acyltransferase"/>
    <property type="match status" value="1"/>
</dbReference>
<protein>
    <submittedName>
        <fullName evidence="5">Lysophospholipid acyltransferase family protein</fullName>
    </submittedName>
</protein>
<evidence type="ECO:0000313" key="6">
    <source>
        <dbReference type="Proteomes" id="UP001225598"/>
    </source>
</evidence>
<evidence type="ECO:0000256" key="1">
    <source>
        <dbReference type="ARBA" id="ARBA00022679"/>
    </source>
</evidence>
<feature type="compositionally biased region" description="Basic and acidic residues" evidence="3">
    <location>
        <begin position="281"/>
        <end position="297"/>
    </location>
</feature>
<gene>
    <name evidence="5" type="ORF">QP027_10535</name>
</gene>
<feature type="domain" description="Phospholipid/glycerol acyltransferase" evidence="4">
    <location>
        <begin position="63"/>
        <end position="178"/>
    </location>
</feature>
<dbReference type="EMBL" id="CP126969">
    <property type="protein sequence ID" value="WIM67522.1"/>
    <property type="molecule type" value="Genomic_DNA"/>
</dbReference>
<dbReference type="PANTHER" id="PTHR10434:SF55">
    <property type="entry name" value="POSSIBLE ACYLTRANSFERASE"/>
    <property type="match status" value="1"/>
</dbReference>
<evidence type="ECO:0000259" key="4">
    <source>
        <dbReference type="SMART" id="SM00563"/>
    </source>
</evidence>
<dbReference type="PANTHER" id="PTHR10434">
    <property type="entry name" value="1-ACYL-SN-GLYCEROL-3-PHOSPHATE ACYLTRANSFERASE"/>
    <property type="match status" value="1"/>
</dbReference>
<dbReference type="SMART" id="SM00563">
    <property type="entry name" value="PlsC"/>
    <property type="match status" value="1"/>
</dbReference>
<dbReference type="SUPFAM" id="SSF69593">
    <property type="entry name" value="Glycerol-3-phosphate (1)-acyltransferase"/>
    <property type="match status" value="1"/>
</dbReference>